<gene>
    <name evidence="6" type="ORF">EHS15_11725</name>
</gene>
<feature type="transmembrane region" description="Helical" evidence="4">
    <location>
        <begin position="138"/>
        <end position="158"/>
    </location>
</feature>
<accession>A0A4R9M1E0</accession>
<dbReference type="PROSITE" id="PS01124">
    <property type="entry name" value="HTH_ARAC_FAMILY_2"/>
    <property type="match status" value="1"/>
</dbReference>
<evidence type="ECO:0000313" key="7">
    <source>
        <dbReference type="Proteomes" id="UP000298058"/>
    </source>
</evidence>
<dbReference type="PANTHER" id="PTHR43280">
    <property type="entry name" value="ARAC-FAMILY TRANSCRIPTIONAL REGULATOR"/>
    <property type="match status" value="1"/>
</dbReference>
<dbReference type="GO" id="GO:0003700">
    <property type="term" value="F:DNA-binding transcription factor activity"/>
    <property type="evidence" value="ECO:0007669"/>
    <property type="project" value="InterPro"/>
</dbReference>
<dbReference type="EMBL" id="RQHW01000042">
    <property type="protein sequence ID" value="TGN19069.1"/>
    <property type="molecule type" value="Genomic_DNA"/>
</dbReference>
<keyword evidence="4" id="KW-0812">Transmembrane</keyword>
<protein>
    <submittedName>
        <fullName evidence="6">AraC family transcriptional regulator</fullName>
    </submittedName>
</protein>
<feature type="transmembrane region" description="Helical" evidence="4">
    <location>
        <begin position="39"/>
        <end position="60"/>
    </location>
</feature>
<comment type="caution">
    <text evidence="6">The sequence shown here is derived from an EMBL/GenBank/DDBJ whole genome shotgun (WGS) entry which is preliminary data.</text>
</comment>
<evidence type="ECO:0000256" key="3">
    <source>
        <dbReference type="ARBA" id="ARBA00023163"/>
    </source>
</evidence>
<name>A0A4R9M1E0_9LEPT</name>
<keyword evidence="4" id="KW-0472">Membrane</keyword>
<dbReference type="RefSeq" id="WP_135760752.1">
    <property type="nucleotide sequence ID" value="NZ_RQHW01000042.1"/>
</dbReference>
<dbReference type="PANTHER" id="PTHR43280:SF29">
    <property type="entry name" value="ARAC-FAMILY TRANSCRIPTIONAL REGULATOR"/>
    <property type="match status" value="1"/>
</dbReference>
<dbReference type="Pfam" id="PF12833">
    <property type="entry name" value="HTH_18"/>
    <property type="match status" value="1"/>
</dbReference>
<keyword evidence="7" id="KW-1185">Reference proteome</keyword>
<dbReference type="OrthoDB" id="6866685at2"/>
<keyword evidence="4" id="KW-1133">Transmembrane helix</keyword>
<keyword evidence="2" id="KW-0238">DNA-binding</keyword>
<evidence type="ECO:0000256" key="4">
    <source>
        <dbReference type="SAM" id="Phobius"/>
    </source>
</evidence>
<feature type="transmembrane region" description="Helical" evidence="4">
    <location>
        <begin position="97"/>
        <end position="118"/>
    </location>
</feature>
<evidence type="ECO:0000313" key="6">
    <source>
        <dbReference type="EMBL" id="TGN19069.1"/>
    </source>
</evidence>
<organism evidence="6 7">
    <name type="scientific">Leptospira idonii</name>
    <dbReference type="NCBI Taxonomy" id="1193500"/>
    <lineage>
        <taxon>Bacteria</taxon>
        <taxon>Pseudomonadati</taxon>
        <taxon>Spirochaetota</taxon>
        <taxon>Spirochaetia</taxon>
        <taxon>Leptospirales</taxon>
        <taxon>Leptospiraceae</taxon>
        <taxon>Leptospira</taxon>
    </lineage>
</organism>
<evidence type="ECO:0000256" key="2">
    <source>
        <dbReference type="ARBA" id="ARBA00023125"/>
    </source>
</evidence>
<dbReference type="InterPro" id="IPR009057">
    <property type="entry name" value="Homeodomain-like_sf"/>
</dbReference>
<dbReference type="GO" id="GO:0043565">
    <property type="term" value="F:sequence-specific DNA binding"/>
    <property type="evidence" value="ECO:0007669"/>
    <property type="project" value="InterPro"/>
</dbReference>
<sequence>MDFFNLIHFLIGFSGGLAFLFCGGELVSKEKSTQTRIQAGLFFLAGIFQTHSFLVGIGGFHLFPHLYLIHLPFSAFFGALFKRYFDCLWSEENGQAGWGVLEFLPAVIVLSLLSSYYTSSAEEKMLLFRLYPQNGVPVVFKLAILTVVLPVFGSAYYVSRKIMESLRFETIKNSPQLRLVILVLGLSSLASLVGIVTLFFNARHGLDFVSCIVAFLLVLVYLLRLREPELFTEVKRIVQEEKKYQISQLKSVDIHSLGESLEKLVSEEKIYRNDELSLAELSGRLSVSPHQLSEYLNQHLGKNFFQYINYFRIQEAKELCRKNPEKTILSIAFEVGFPSKSTFYDAFRRETGMSPTEFRKNKK</sequence>
<feature type="transmembrane region" description="Helical" evidence="4">
    <location>
        <begin position="179"/>
        <end position="200"/>
    </location>
</feature>
<dbReference type="AlphaFoldDB" id="A0A4R9M1E0"/>
<feature type="transmembrane region" description="Helical" evidence="4">
    <location>
        <begin position="206"/>
        <end position="223"/>
    </location>
</feature>
<dbReference type="Proteomes" id="UP000298058">
    <property type="component" value="Unassembled WGS sequence"/>
</dbReference>
<feature type="transmembrane region" description="Helical" evidence="4">
    <location>
        <begin position="66"/>
        <end position="85"/>
    </location>
</feature>
<feature type="transmembrane region" description="Helical" evidence="4">
    <location>
        <begin position="6"/>
        <end position="27"/>
    </location>
</feature>
<dbReference type="Gene3D" id="1.10.10.60">
    <property type="entry name" value="Homeodomain-like"/>
    <property type="match status" value="2"/>
</dbReference>
<keyword evidence="3" id="KW-0804">Transcription</keyword>
<reference evidence="6" key="1">
    <citation type="journal article" date="2019" name="PLoS Negl. Trop. Dis.">
        <title>Revisiting the worldwide diversity of Leptospira species in the environment.</title>
        <authorList>
            <person name="Vincent A.T."/>
            <person name="Schiettekatte O."/>
            <person name="Bourhy P."/>
            <person name="Veyrier F.J."/>
            <person name="Picardeau M."/>
        </authorList>
    </citation>
    <scope>NUCLEOTIDE SEQUENCE [LARGE SCALE GENOMIC DNA]</scope>
    <source>
        <strain evidence="6">201300427</strain>
    </source>
</reference>
<feature type="domain" description="HTH araC/xylS-type" evidence="5">
    <location>
        <begin position="259"/>
        <end position="361"/>
    </location>
</feature>
<evidence type="ECO:0000259" key="5">
    <source>
        <dbReference type="PROSITE" id="PS01124"/>
    </source>
</evidence>
<dbReference type="InterPro" id="IPR018060">
    <property type="entry name" value="HTH_AraC"/>
</dbReference>
<keyword evidence="1" id="KW-0805">Transcription regulation</keyword>
<proteinExistence type="predicted"/>
<dbReference type="SMART" id="SM00342">
    <property type="entry name" value="HTH_ARAC"/>
    <property type="match status" value="1"/>
</dbReference>
<evidence type="ECO:0000256" key="1">
    <source>
        <dbReference type="ARBA" id="ARBA00023015"/>
    </source>
</evidence>
<dbReference type="InterPro" id="IPR020449">
    <property type="entry name" value="Tscrpt_reg_AraC-type_HTH"/>
</dbReference>
<dbReference type="PRINTS" id="PR00032">
    <property type="entry name" value="HTHARAC"/>
</dbReference>
<dbReference type="SUPFAM" id="SSF46689">
    <property type="entry name" value="Homeodomain-like"/>
    <property type="match status" value="1"/>
</dbReference>